<dbReference type="Pfam" id="PF00874">
    <property type="entry name" value="PRD"/>
    <property type="match status" value="1"/>
</dbReference>
<evidence type="ECO:0000313" key="3">
    <source>
        <dbReference type="Proteomes" id="UP001652394"/>
    </source>
</evidence>
<reference evidence="2 3" key="1">
    <citation type="journal article" date="2021" name="ISME Commun">
        <title>Automated analysis of genomic sequences facilitates high-throughput and comprehensive description of bacteria.</title>
        <authorList>
            <person name="Hitch T.C.A."/>
        </authorList>
    </citation>
    <scope>NUCLEOTIDE SEQUENCE [LARGE SCALE GENOMIC DNA]</scope>
    <source>
        <strain evidence="2 3">H2_18</strain>
    </source>
</reference>
<dbReference type="SUPFAM" id="SSF63520">
    <property type="entry name" value="PTS-regulatory domain, PRD"/>
    <property type="match status" value="1"/>
</dbReference>
<protein>
    <submittedName>
        <fullName evidence="2">PRD domain-containing protein</fullName>
    </submittedName>
</protein>
<sequence>MNEAKERIRILTEGKVISLKTGKYVCQVIDYLEASDLKTDQDKLNTMLTHLAMATQRLLEGKEAEMPDEAVWKEVEEDSCYQEAEKLVKTIENLSFLTYPESERRYLLIHICNMLH</sequence>
<dbReference type="EMBL" id="JAOQJX010000005">
    <property type="protein sequence ID" value="MCU6747016.1"/>
    <property type="molecule type" value="Genomic_DNA"/>
</dbReference>
<name>A0ABT2T9V9_9FIRM</name>
<dbReference type="Proteomes" id="UP001652394">
    <property type="component" value="Unassembled WGS sequence"/>
</dbReference>
<dbReference type="PROSITE" id="PS51372">
    <property type="entry name" value="PRD_2"/>
    <property type="match status" value="1"/>
</dbReference>
<gene>
    <name evidence="2" type="ORF">OCV51_05010</name>
</gene>
<feature type="domain" description="PRD" evidence="1">
    <location>
        <begin position="16"/>
        <end position="116"/>
    </location>
</feature>
<proteinExistence type="predicted"/>
<dbReference type="InterPro" id="IPR011608">
    <property type="entry name" value="PRD"/>
</dbReference>
<evidence type="ECO:0000259" key="1">
    <source>
        <dbReference type="PROSITE" id="PS51372"/>
    </source>
</evidence>
<comment type="caution">
    <text evidence="2">The sequence shown here is derived from an EMBL/GenBank/DDBJ whole genome shotgun (WGS) entry which is preliminary data.</text>
</comment>
<evidence type="ECO:0000313" key="2">
    <source>
        <dbReference type="EMBL" id="MCU6747016.1"/>
    </source>
</evidence>
<organism evidence="2 3">
    <name type="scientific">Faecalicatena acetigenes</name>
    <dbReference type="NCBI Taxonomy" id="2981790"/>
    <lineage>
        <taxon>Bacteria</taxon>
        <taxon>Bacillati</taxon>
        <taxon>Bacillota</taxon>
        <taxon>Clostridia</taxon>
        <taxon>Lachnospirales</taxon>
        <taxon>Lachnospiraceae</taxon>
        <taxon>Faecalicatena</taxon>
    </lineage>
</organism>
<accession>A0ABT2T9V9</accession>
<dbReference type="RefSeq" id="WP_059066660.1">
    <property type="nucleotide sequence ID" value="NZ_JAOQJX010000005.1"/>
</dbReference>
<dbReference type="Gene3D" id="1.10.1790.10">
    <property type="entry name" value="PRD domain"/>
    <property type="match status" value="1"/>
</dbReference>
<keyword evidence="3" id="KW-1185">Reference proteome</keyword>
<dbReference type="InterPro" id="IPR036634">
    <property type="entry name" value="PRD_sf"/>
</dbReference>